<evidence type="ECO:0000256" key="1">
    <source>
        <dbReference type="SAM" id="SignalP"/>
    </source>
</evidence>
<evidence type="ECO:0000259" key="2">
    <source>
        <dbReference type="Pfam" id="PF00174"/>
    </source>
</evidence>
<keyword evidence="1" id="KW-0732">Signal</keyword>
<protein>
    <recommendedName>
        <fullName evidence="2">Oxidoreductase molybdopterin-binding domain-containing protein</fullName>
    </recommendedName>
</protein>
<dbReference type="AlphaFoldDB" id="A0A7X0PBL1"/>
<feature type="signal peptide" evidence="1">
    <location>
        <begin position="1"/>
        <end position="30"/>
    </location>
</feature>
<feature type="domain" description="Oxidoreductase molybdopterin-binding" evidence="2">
    <location>
        <begin position="75"/>
        <end position="151"/>
    </location>
</feature>
<dbReference type="InterPro" id="IPR000572">
    <property type="entry name" value="OxRdtase_Mopterin-bd_dom"/>
</dbReference>
<evidence type="ECO:0000313" key="4">
    <source>
        <dbReference type="Proteomes" id="UP000575083"/>
    </source>
</evidence>
<keyword evidence="4" id="KW-1185">Reference proteome</keyword>
<proteinExistence type="predicted"/>
<dbReference type="SUPFAM" id="SSF56524">
    <property type="entry name" value="Oxidoreductase molybdopterin-binding domain"/>
    <property type="match status" value="1"/>
</dbReference>
<dbReference type="InterPro" id="IPR036374">
    <property type="entry name" value="OxRdtase_Mopterin-bd_sf"/>
</dbReference>
<evidence type="ECO:0000313" key="3">
    <source>
        <dbReference type="EMBL" id="MBB6558619.1"/>
    </source>
</evidence>
<reference evidence="3 4" key="1">
    <citation type="submission" date="2020-08" db="EMBL/GenBank/DDBJ databases">
        <title>Functional genomics of gut bacteria from endangered species of beetles.</title>
        <authorList>
            <person name="Carlos-Shanley C."/>
        </authorList>
    </citation>
    <scope>NUCLEOTIDE SEQUENCE [LARGE SCALE GENOMIC DNA]</scope>
    <source>
        <strain evidence="3 4">S00198</strain>
    </source>
</reference>
<dbReference type="RefSeq" id="WP_184856040.1">
    <property type="nucleotide sequence ID" value="NZ_JACHLK010000002.1"/>
</dbReference>
<gene>
    <name evidence="3" type="ORF">HNP48_001283</name>
</gene>
<dbReference type="Pfam" id="PF00174">
    <property type="entry name" value="Oxidored_molyb"/>
    <property type="match status" value="1"/>
</dbReference>
<comment type="caution">
    <text evidence="3">The sequence shown here is derived from an EMBL/GenBank/DDBJ whole genome shotgun (WGS) entry which is preliminary data.</text>
</comment>
<feature type="chain" id="PRO_5031546927" description="Oxidoreductase molybdopterin-binding domain-containing protein" evidence="1">
    <location>
        <begin position="31"/>
        <end position="177"/>
    </location>
</feature>
<organism evidence="3 4">
    <name type="scientific">Acidovorax soli</name>
    <dbReference type="NCBI Taxonomy" id="592050"/>
    <lineage>
        <taxon>Bacteria</taxon>
        <taxon>Pseudomonadati</taxon>
        <taxon>Pseudomonadota</taxon>
        <taxon>Betaproteobacteria</taxon>
        <taxon>Burkholderiales</taxon>
        <taxon>Comamonadaceae</taxon>
        <taxon>Acidovorax</taxon>
    </lineage>
</organism>
<dbReference type="EMBL" id="JACHLK010000002">
    <property type="protein sequence ID" value="MBB6558619.1"/>
    <property type="molecule type" value="Genomic_DNA"/>
</dbReference>
<dbReference type="Proteomes" id="UP000575083">
    <property type="component" value="Unassembled WGS sequence"/>
</dbReference>
<accession>A0A7X0PBL1</accession>
<name>A0A7X0PBL1_9BURK</name>
<dbReference type="Gene3D" id="3.90.420.10">
    <property type="entry name" value="Oxidoreductase, molybdopterin-binding domain"/>
    <property type="match status" value="1"/>
</dbReference>
<sequence>MTDAKGANGPLSRLAAGVVVAACAFLPVQAQQALDQPAGPVVLTIQGGVGRTNQGDRAQFDMKMLEKLPQKSFTTQTPWYPQPVSFTGPLLRDVLAAAGAKGSKITAVALNDYKTEIPFEDATRHEVIVARLMNDRPMPVREKGPLFIVYPFDTKAELRTELYYNRSAWQLRTLQVK</sequence>